<dbReference type="InterPro" id="IPR052942">
    <property type="entry name" value="LPS_cholinephosphotransferase"/>
</dbReference>
<dbReference type="Pfam" id="PF04991">
    <property type="entry name" value="LicD"/>
    <property type="match status" value="1"/>
</dbReference>
<protein>
    <submittedName>
        <fullName evidence="3">Phosphorylcholine metabolism protein LicD</fullName>
    </submittedName>
</protein>
<dbReference type="PANTHER" id="PTHR43404">
    <property type="entry name" value="LIPOPOLYSACCHARIDE CHOLINEPHOSPHOTRANSFERASE LICD"/>
    <property type="match status" value="1"/>
</dbReference>
<gene>
    <name evidence="3" type="ORF">SAMN02910315_01709</name>
</gene>
<dbReference type="Proteomes" id="UP000323439">
    <property type="component" value="Unassembled WGS sequence"/>
</dbReference>
<keyword evidence="1" id="KW-0175">Coiled coil</keyword>
<reference evidence="3 4" key="1">
    <citation type="submission" date="2016-10" db="EMBL/GenBank/DDBJ databases">
        <authorList>
            <person name="Varghese N."/>
            <person name="Submissions S."/>
        </authorList>
    </citation>
    <scope>NUCLEOTIDE SEQUENCE [LARGE SCALE GENOMIC DNA]</scope>
    <source>
        <strain evidence="3 4">DSM 16643</strain>
    </source>
</reference>
<dbReference type="EMBL" id="FMXB01000013">
    <property type="protein sequence ID" value="SDA61767.1"/>
    <property type="molecule type" value="Genomic_DNA"/>
</dbReference>
<dbReference type="OrthoDB" id="74704at2157"/>
<dbReference type="GO" id="GO:0009100">
    <property type="term" value="P:glycoprotein metabolic process"/>
    <property type="evidence" value="ECO:0007669"/>
    <property type="project" value="UniProtKB-ARBA"/>
</dbReference>
<evidence type="ECO:0000313" key="4">
    <source>
        <dbReference type="Proteomes" id="UP000323439"/>
    </source>
</evidence>
<dbReference type="AlphaFoldDB" id="A0A1G5WW77"/>
<feature type="domain" description="LicD/FKTN/FKRP nucleotidyltransferase" evidence="2">
    <location>
        <begin position="73"/>
        <end position="270"/>
    </location>
</feature>
<sequence length="456" mass="53929">MDKDIKFLKEEIKKLNNQINNLNKVQKKNENTLDSHYTLLNTLYLNFNLKPKGVLKGTQDLCLSLLDFISNVCMKYDLEWWLDYGNLLGAVRDKDYVPWDDDIDIGMTRKDCLKFLEVIDDEIKYYHLDDILFVVPQKIIKENSIIAFTQISIKKDGGLYAGLDVFPIDFIRSYPENVEKEFFNAKCEYHINLLNGMDKKDVINKYYDDYNLSYEYQDFFIPCIETYWGNTRKFTVFDSEKLFPLKKIEFHGKIYPCPNNPHYITSKNYGKDYKNIPRNVKLHRRVSDLKQKKNVNMNFKNFLKRFEEVNDEFSSKILHSKNVVYFSKNQDRYLNINQEIPKNHVIKFNFNRQSSKNCRGYIQIGTDWNNSIFIGQIGAGNTFGIWLRKNGITDYHNTPIPSNSFLGIEYTYKDNTHTLKVDDEIVLQITSKNYEYNNLLNIIVDNNSKITDLVIY</sequence>
<accession>A0A1G5WW77</accession>
<dbReference type="PANTHER" id="PTHR43404:SF2">
    <property type="entry name" value="LIPOPOLYSACCHARIDE CHOLINEPHOSPHOTRANSFERASE LICD"/>
    <property type="match status" value="1"/>
</dbReference>
<keyword evidence="4" id="KW-1185">Reference proteome</keyword>
<name>A0A1G5WW77_9EURY</name>
<feature type="coiled-coil region" evidence="1">
    <location>
        <begin position="5"/>
        <end position="35"/>
    </location>
</feature>
<proteinExistence type="predicted"/>
<dbReference type="InterPro" id="IPR007074">
    <property type="entry name" value="LicD/FKTN/FKRP_NTP_transf"/>
</dbReference>
<organism evidence="3 4">
    <name type="scientific">Methanobrevibacter millerae</name>
    <dbReference type="NCBI Taxonomy" id="230361"/>
    <lineage>
        <taxon>Archaea</taxon>
        <taxon>Methanobacteriati</taxon>
        <taxon>Methanobacteriota</taxon>
        <taxon>Methanomada group</taxon>
        <taxon>Methanobacteria</taxon>
        <taxon>Methanobacteriales</taxon>
        <taxon>Methanobacteriaceae</taxon>
        <taxon>Methanobrevibacter</taxon>
    </lineage>
</organism>
<dbReference type="RefSeq" id="WP_149732235.1">
    <property type="nucleotide sequence ID" value="NZ_FMXB01000013.1"/>
</dbReference>
<evidence type="ECO:0000259" key="2">
    <source>
        <dbReference type="Pfam" id="PF04991"/>
    </source>
</evidence>
<evidence type="ECO:0000313" key="3">
    <source>
        <dbReference type="EMBL" id="SDA61767.1"/>
    </source>
</evidence>
<evidence type="ECO:0000256" key="1">
    <source>
        <dbReference type="SAM" id="Coils"/>
    </source>
</evidence>